<feature type="compositionally biased region" description="Basic and acidic residues" evidence="1">
    <location>
        <begin position="173"/>
        <end position="182"/>
    </location>
</feature>
<evidence type="ECO:0000259" key="2">
    <source>
        <dbReference type="PROSITE" id="PS50106"/>
    </source>
</evidence>
<evidence type="ECO:0000256" key="1">
    <source>
        <dbReference type="SAM" id="MobiDB-lite"/>
    </source>
</evidence>
<protein>
    <recommendedName>
        <fullName evidence="2">PDZ domain-containing protein</fullName>
    </recommendedName>
</protein>
<accession>A0A7R8ZAR4</accession>
<dbReference type="EMBL" id="OA569566">
    <property type="protein sequence ID" value="CAD7202594.1"/>
    <property type="molecule type" value="Genomic_DNA"/>
</dbReference>
<feature type="region of interest" description="Disordered" evidence="1">
    <location>
        <begin position="139"/>
        <end position="158"/>
    </location>
</feature>
<organism evidence="3">
    <name type="scientific">Timema douglasi</name>
    <name type="common">Walking stick</name>
    <dbReference type="NCBI Taxonomy" id="61478"/>
    <lineage>
        <taxon>Eukaryota</taxon>
        <taxon>Metazoa</taxon>
        <taxon>Ecdysozoa</taxon>
        <taxon>Arthropoda</taxon>
        <taxon>Hexapoda</taxon>
        <taxon>Insecta</taxon>
        <taxon>Pterygota</taxon>
        <taxon>Neoptera</taxon>
        <taxon>Polyneoptera</taxon>
        <taxon>Phasmatodea</taxon>
        <taxon>Timematodea</taxon>
        <taxon>Timematoidea</taxon>
        <taxon>Timematidae</taxon>
        <taxon>Timema</taxon>
    </lineage>
</organism>
<dbReference type="InterPro" id="IPR036034">
    <property type="entry name" value="PDZ_sf"/>
</dbReference>
<dbReference type="PROSITE" id="PS50106">
    <property type="entry name" value="PDZ"/>
    <property type="match status" value="1"/>
</dbReference>
<reference evidence="3" key="1">
    <citation type="submission" date="2020-11" db="EMBL/GenBank/DDBJ databases">
        <authorList>
            <person name="Tran Van P."/>
        </authorList>
    </citation>
    <scope>NUCLEOTIDE SEQUENCE</scope>
</reference>
<proteinExistence type="predicted"/>
<dbReference type="InterPro" id="IPR001478">
    <property type="entry name" value="PDZ"/>
</dbReference>
<dbReference type="Pfam" id="PF00595">
    <property type="entry name" value="PDZ"/>
    <property type="match status" value="1"/>
</dbReference>
<sequence>MEEVSEGVTLCNDEDDSAVEETMLLGVKCAKDHDHAISLILCRRLYMWELIHRRKPAAQRSCDIPVLQVVREIHYTPLSLNPIQRSASVSIALWEVRCFHVCSARLVSGKHLVLVTDPEGGKDDYAFDNPCFREVKEGFGQSDESVPGPRIELRPPAQKSDILPLDHQVLPLSHERPPKKDGTPIGRSPAEKDANKMDPKFMTSSGEEASSRNGQKFALFTNWANSRGGLRGAPWGSSREPVVTKEKRWMTLFSRIVVDIPVAVSGPSVYKNTPYRQKRHRTLALMLIAYPRTLVKVMQQSQPYVLFTQTHPRAGLRLVEAPGDEPQVNVVSLRSHDFTGLGFNICGNMRDGIYIKDVLHRGPASESGRITPGDRIDSVRISFRHMVFEDALTILSYASPYEVQLEVESAASSRPSTLIRTKRTSVASIGVGDRICHPFYRSQSIADLAQVK</sequence>
<feature type="region of interest" description="Disordered" evidence="1">
    <location>
        <begin position="169"/>
        <end position="212"/>
    </location>
</feature>
<dbReference type="CDD" id="cd00136">
    <property type="entry name" value="PDZ_canonical"/>
    <property type="match status" value="1"/>
</dbReference>
<dbReference type="PANTHER" id="PTHR19964">
    <property type="entry name" value="MULTIPLE PDZ DOMAIN PROTEIN"/>
    <property type="match status" value="1"/>
</dbReference>
<feature type="compositionally biased region" description="Polar residues" evidence="1">
    <location>
        <begin position="202"/>
        <end position="212"/>
    </location>
</feature>
<dbReference type="SMART" id="SM00228">
    <property type="entry name" value="PDZ"/>
    <property type="match status" value="1"/>
</dbReference>
<evidence type="ECO:0000313" key="3">
    <source>
        <dbReference type="EMBL" id="CAD7202594.1"/>
    </source>
</evidence>
<dbReference type="Gene3D" id="2.30.42.10">
    <property type="match status" value="1"/>
</dbReference>
<dbReference type="InterPro" id="IPR051342">
    <property type="entry name" value="PDZ_scaffold"/>
</dbReference>
<feature type="domain" description="PDZ" evidence="2">
    <location>
        <begin position="330"/>
        <end position="395"/>
    </location>
</feature>
<dbReference type="AlphaFoldDB" id="A0A7R8ZAR4"/>
<dbReference type="PANTHER" id="PTHR19964:SF97">
    <property type="entry name" value="PDZ DOMAIN-CONTAINING PROTEIN"/>
    <property type="match status" value="1"/>
</dbReference>
<name>A0A7R8ZAR4_TIMDO</name>
<feature type="compositionally biased region" description="Basic and acidic residues" evidence="1">
    <location>
        <begin position="189"/>
        <end position="199"/>
    </location>
</feature>
<dbReference type="SUPFAM" id="SSF50156">
    <property type="entry name" value="PDZ domain-like"/>
    <property type="match status" value="1"/>
</dbReference>
<gene>
    <name evidence="3" type="ORF">TDIB3V08_LOCUS8776</name>
</gene>